<reference evidence="3" key="1">
    <citation type="submission" date="2012-06" db="EMBL/GenBank/DDBJ databases">
        <title>The complete genome of Flexibacter litoralis DSM 6794.</title>
        <authorList>
            <person name="Lucas S."/>
            <person name="Copeland A."/>
            <person name="Lapidus A."/>
            <person name="Glavina del Rio T."/>
            <person name="Dalin E."/>
            <person name="Tice H."/>
            <person name="Bruce D."/>
            <person name="Goodwin L."/>
            <person name="Pitluck S."/>
            <person name="Peters L."/>
            <person name="Ovchinnikova G."/>
            <person name="Lu M."/>
            <person name="Kyrpides N."/>
            <person name="Mavromatis K."/>
            <person name="Ivanova N."/>
            <person name="Brettin T."/>
            <person name="Detter J.C."/>
            <person name="Han C."/>
            <person name="Larimer F."/>
            <person name="Land M."/>
            <person name="Hauser L."/>
            <person name="Markowitz V."/>
            <person name="Cheng J.-F."/>
            <person name="Hugenholtz P."/>
            <person name="Woyke T."/>
            <person name="Wu D."/>
            <person name="Spring S."/>
            <person name="Lang E."/>
            <person name="Kopitz M."/>
            <person name="Brambilla E."/>
            <person name="Klenk H.-P."/>
            <person name="Eisen J.A."/>
        </authorList>
    </citation>
    <scope>NUCLEOTIDE SEQUENCE [LARGE SCALE GENOMIC DNA]</scope>
    <source>
        <strain evidence="3">ATCC 23117 / DSM 6794 / NBRC 15988 / NCIMB 1366 / Sio-4</strain>
    </source>
</reference>
<keyword evidence="1" id="KW-0472">Membrane</keyword>
<name>I4AK86_BERLS</name>
<keyword evidence="3" id="KW-1185">Reference proteome</keyword>
<organism evidence="2 3">
    <name type="scientific">Bernardetia litoralis (strain ATCC 23117 / DSM 6794 / NBRC 15988 / NCIMB 1366 / Fx l1 / Sio-4)</name>
    <name type="common">Flexibacter litoralis</name>
    <dbReference type="NCBI Taxonomy" id="880071"/>
    <lineage>
        <taxon>Bacteria</taxon>
        <taxon>Pseudomonadati</taxon>
        <taxon>Bacteroidota</taxon>
        <taxon>Cytophagia</taxon>
        <taxon>Cytophagales</taxon>
        <taxon>Bernardetiaceae</taxon>
        <taxon>Bernardetia</taxon>
    </lineage>
</organism>
<evidence type="ECO:0000256" key="1">
    <source>
        <dbReference type="SAM" id="Phobius"/>
    </source>
</evidence>
<proteinExistence type="predicted"/>
<accession>I4AK86</accession>
<dbReference type="EMBL" id="CP003345">
    <property type="protein sequence ID" value="AFM04371.1"/>
    <property type="molecule type" value="Genomic_DNA"/>
</dbReference>
<keyword evidence="1" id="KW-1133">Transmembrane helix</keyword>
<dbReference type="HOGENOM" id="CLU_104164_1_0_10"/>
<evidence type="ECO:0000313" key="3">
    <source>
        <dbReference type="Proteomes" id="UP000006054"/>
    </source>
</evidence>
<dbReference type="Proteomes" id="UP000006054">
    <property type="component" value="Chromosome"/>
</dbReference>
<dbReference type="KEGG" id="fli:Fleli_1986"/>
<protein>
    <submittedName>
        <fullName evidence="2">Uncharacterized protein</fullName>
    </submittedName>
</protein>
<sequence length="179" mass="21424">MKIEYTLTEEDFLEYQLYITSQSKSIQKKRLIAKFTVPLMYIFIGIFFYFYNNNQNAILICIFLAALWLLIYPLYSKYRYKRFYLNHIKKKYTDKLDHVDALKLGNNNYFYVKEQGKEGKVKTTDADKLIELKDHFFLQMKKGGAIIIPKTYVLNGEAFKQQIANLNIAYLNDTDWKWN</sequence>
<dbReference type="STRING" id="880071.Fleli_1986"/>
<keyword evidence="1" id="KW-0812">Transmembrane</keyword>
<dbReference type="OrthoDB" id="1121049at2"/>
<feature type="transmembrane region" description="Helical" evidence="1">
    <location>
        <begin position="31"/>
        <end position="51"/>
    </location>
</feature>
<evidence type="ECO:0000313" key="2">
    <source>
        <dbReference type="EMBL" id="AFM04371.1"/>
    </source>
</evidence>
<feature type="transmembrane region" description="Helical" evidence="1">
    <location>
        <begin position="57"/>
        <end position="75"/>
    </location>
</feature>
<dbReference type="RefSeq" id="WP_014797821.1">
    <property type="nucleotide sequence ID" value="NC_018018.1"/>
</dbReference>
<dbReference type="AlphaFoldDB" id="I4AK86"/>
<gene>
    <name evidence="2" type="ordered locus">Fleli_1986</name>
</gene>
<dbReference type="eggNOG" id="ENOG50337IF">
    <property type="taxonomic scope" value="Bacteria"/>
</dbReference>